<dbReference type="GO" id="GO:0005794">
    <property type="term" value="C:Golgi apparatus"/>
    <property type="evidence" value="ECO:0007669"/>
    <property type="project" value="EnsemblFungi"/>
</dbReference>
<dbReference type="SMART" id="SM00222">
    <property type="entry name" value="Sec7"/>
    <property type="match status" value="1"/>
</dbReference>
<feature type="compositionally biased region" description="Low complexity" evidence="1">
    <location>
        <begin position="313"/>
        <end position="329"/>
    </location>
</feature>
<dbReference type="EMBL" id="KB932812">
    <property type="protein sequence ID" value="EOO03957.1"/>
    <property type="molecule type" value="Genomic_DNA"/>
</dbReference>
<evidence type="ECO:0000313" key="4">
    <source>
        <dbReference type="Proteomes" id="UP000014074"/>
    </source>
</evidence>
<feature type="domain" description="SEC7" evidence="2">
    <location>
        <begin position="603"/>
        <end position="793"/>
    </location>
</feature>
<dbReference type="InterPro" id="IPR056604">
    <property type="entry name" value="GBF1-like_TPR"/>
</dbReference>
<feature type="compositionally biased region" description="Basic and acidic residues" evidence="1">
    <location>
        <begin position="495"/>
        <end position="512"/>
    </location>
</feature>
<dbReference type="SUPFAM" id="SSF48425">
    <property type="entry name" value="Sec7 domain"/>
    <property type="match status" value="1"/>
</dbReference>
<feature type="region of interest" description="Disordered" evidence="1">
    <location>
        <begin position="262"/>
        <end position="340"/>
    </location>
</feature>
<dbReference type="SUPFAM" id="SSF48371">
    <property type="entry name" value="ARM repeat"/>
    <property type="match status" value="1"/>
</dbReference>
<dbReference type="Pfam" id="PF01369">
    <property type="entry name" value="Sec7"/>
    <property type="match status" value="1"/>
</dbReference>
<dbReference type="InterPro" id="IPR000904">
    <property type="entry name" value="Sec7_dom"/>
</dbReference>
<dbReference type="RefSeq" id="XP_007911340.1">
    <property type="nucleotide sequence ID" value="XM_007913149.1"/>
</dbReference>
<evidence type="ECO:0000313" key="3">
    <source>
        <dbReference type="EMBL" id="EOO03957.1"/>
    </source>
</evidence>
<dbReference type="InterPro" id="IPR016024">
    <property type="entry name" value="ARM-type_fold"/>
</dbReference>
<reference evidence="4" key="1">
    <citation type="journal article" date="2013" name="Genome Announc.">
        <title>Draft genome sequence of the ascomycete Phaeoacremonium aleophilum strain UCR-PA7, a causal agent of the esca disease complex in grapevines.</title>
        <authorList>
            <person name="Blanco-Ulate B."/>
            <person name="Rolshausen P."/>
            <person name="Cantu D."/>
        </authorList>
    </citation>
    <scope>NUCLEOTIDE SEQUENCE [LARGE SCALE GENOMIC DNA]</scope>
    <source>
        <strain evidence="4">UCR-PA7</strain>
    </source>
</reference>
<dbReference type="PROSITE" id="PS50190">
    <property type="entry name" value="SEC7"/>
    <property type="match status" value="1"/>
</dbReference>
<evidence type="ECO:0000256" key="1">
    <source>
        <dbReference type="SAM" id="MobiDB-lite"/>
    </source>
</evidence>
<dbReference type="Pfam" id="PF23325">
    <property type="entry name" value="TPR_28"/>
    <property type="match status" value="1"/>
</dbReference>
<dbReference type="KEGG" id="tmn:UCRPA7_554"/>
<feature type="compositionally biased region" description="Basic and acidic residues" evidence="1">
    <location>
        <begin position="302"/>
        <end position="312"/>
    </location>
</feature>
<dbReference type="OrthoDB" id="10258608at2759"/>
<dbReference type="PANTHER" id="PTHR10663:SF388">
    <property type="entry name" value="GOLGI-SPECIFIC BREFELDIN A-RESISTANCE GUANINE NUCLEOTIDE EXCHANGE FACTOR 1"/>
    <property type="match status" value="1"/>
</dbReference>
<proteinExistence type="predicted"/>
<dbReference type="Gene3D" id="1.10.220.20">
    <property type="match status" value="1"/>
</dbReference>
<dbReference type="InterPro" id="IPR023394">
    <property type="entry name" value="Sec7_C_sf"/>
</dbReference>
<dbReference type="GO" id="GO:0043001">
    <property type="term" value="P:Golgi to plasma membrane protein transport"/>
    <property type="evidence" value="ECO:0007669"/>
    <property type="project" value="EnsemblFungi"/>
</dbReference>
<feature type="region of interest" description="Disordered" evidence="1">
    <location>
        <begin position="1255"/>
        <end position="1284"/>
    </location>
</feature>
<feature type="region of interest" description="Disordered" evidence="1">
    <location>
        <begin position="473"/>
        <end position="512"/>
    </location>
</feature>
<dbReference type="CDD" id="cd00171">
    <property type="entry name" value="Sec7"/>
    <property type="match status" value="1"/>
</dbReference>
<sequence length="1357" mass="149494">MQYRSRPVSVAVDPVSLVISECIAITSAIQKFARSPHSSVSAILGGGPSPVQLGPPSPGLRSKSKSQAANLVGDGTNDLVRWGLRGKKGKSMQDNPLISGFGRLRHELTGIKDIYKFDSLMLLYPFLQIIQTKGTAAPVTVLALRAIRKFLAYGFIGPDAPRFALAMQSLSAAITHCQFDISDSAQEEVVLLMILHLMEDMLAGPGGDILSDESVCDMMGRGLTICSRARFSEVLRRTAEASMVRMCQIIFEDLKHLEEEAGEESDALDKKTNGDMDNVKMDPSANGTDIPASPQPTPSDPRPSESSEKEGSTGESSGSGEGDATSTATETEDTPSIDLRPYSLPSVRELFRVLVSFLDPHDRKHPDQMRVMALRIIHVALEVAGPSIARHPALASIAENQLCSHLFQLVRSDNMAILQESLIVAGTLLSTCRGILKLQQELYLSYLVACLHPSVEIPREAGIDPSLYSGIPQTPKLVKPPPSQTSSGRSTPVPIKDRQKLGMEGGARKPDARQAMVESIGVLARMPTFMVELFVNYDCDQDRADLCEDMVGLLSRNALPDSATWSTTSVPPLCLDALLRFIQFIAERLDQPPTTKGYPDPDRLREQRRKKKLIVKGTSKFNESPKGGLAYLQDKGIIENASDPKCVGKFFRGTSRVNKKVLGEFLSKRGNEPILDEFMSAFDFAGKRLDEALRVVLESFRLPGETQLIQRIVEIFGEKYCEQAQAEEVADKDAAFILAFAVIMLNTDQHNPNIKKEKRMDFTAFARNLRGSNGGKDFPPEYLQAIYDEIKTNEIILPDEHDNQHAFDYAWRELLAKTDFAGPLVFCDTNIYDADMFATTWRPIVSTLSYVFMSATDDTVFARVVSGFDECARIASKYGITEALDQIIYSLSFMTTLSTEIPSNTNLNTEVQVGENSVMVSELAVKLGRDFRAQLATLVLFRVVTSNEHVIRKGWAHIIRIWLNLFVNSLIPSFFSTDSSLLSLPSIPLQNPSQIIDRAAKQNETGFFASFTSYITSYAADDPPEPSDEEDLPEEGLEALVDALLDQIPEDSSGIVITVKAENAPPSSPPNGAKPQNSASYDPGLVYILEFCTVLALRDEKSTELLGKRVVEALQAVLRDTNNYHPIIVARATFYLFRLLKATYDYDFIRAPVLLHTVSSFPKGVFKKTSQLVLQGLKLCIDEAGPLRNEIMTSPDFWAILRALAAFPDTAPVVFDILESGVSPSSTAIMADNYEAAIALLNDIASAAKVGAVKEQKVDRKQQQRKPRTPVKETHSGQGDSLEEAVPENLKNVLLFMSSSGYLVPPSKDPSQEKLWVETWKRIDRFLPDLRSELALDEPKGPEVEVPPAEKVEEKAA</sequence>
<dbReference type="InterPro" id="IPR032691">
    <property type="entry name" value="Mon2/Sec7/BIG1-like_HUS"/>
</dbReference>
<name>R8BX91_PHAM7</name>
<dbReference type="eggNOG" id="KOG0928">
    <property type="taxonomic scope" value="Eukaryota"/>
</dbReference>
<dbReference type="PANTHER" id="PTHR10663">
    <property type="entry name" value="GUANYL-NUCLEOTIDE EXCHANGE FACTOR"/>
    <property type="match status" value="1"/>
</dbReference>
<dbReference type="GO" id="GO:0032012">
    <property type="term" value="P:regulation of ARF protein signal transduction"/>
    <property type="evidence" value="ECO:0007669"/>
    <property type="project" value="InterPro"/>
</dbReference>
<dbReference type="Proteomes" id="UP000014074">
    <property type="component" value="Unassembled WGS sequence"/>
</dbReference>
<dbReference type="GO" id="GO:0005085">
    <property type="term" value="F:guanyl-nucleotide exchange factor activity"/>
    <property type="evidence" value="ECO:0007669"/>
    <property type="project" value="InterPro"/>
</dbReference>
<dbReference type="HOGENOM" id="CLU_001204_3_1_1"/>
<accession>R8BX91</accession>
<keyword evidence="4" id="KW-1185">Reference proteome</keyword>
<organism evidence="3 4">
    <name type="scientific">Phaeoacremonium minimum (strain UCR-PA7)</name>
    <name type="common">Esca disease fungus</name>
    <name type="synonym">Togninia minima</name>
    <dbReference type="NCBI Taxonomy" id="1286976"/>
    <lineage>
        <taxon>Eukaryota</taxon>
        <taxon>Fungi</taxon>
        <taxon>Dikarya</taxon>
        <taxon>Ascomycota</taxon>
        <taxon>Pezizomycotina</taxon>
        <taxon>Sordariomycetes</taxon>
        <taxon>Sordariomycetidae</taxon>
        <taxon>Togniniales</taxon>
        <taxon>Togniniaceae</taxon>
        <taxon>Phaeoacremonium</taxon>
    </lineage>
</organism>
<evidence type="ECO:0000259" key="2">
    <source>
        <dbReference type="PROSITE" id="PS50190"/>
    </source>
</evidence>
<feature type="region of interest" description="Disordered" evidence="1">
    <location>
        <begin position="1337"/>
        <end position="1357"/>
    </location>
</feature>
<dbReference type="Pfam" id="PF12783">
    <property type="entry name" value="Sec7-like_HUS"/>
    <property type="match status" value="1"/>
</dbReference>
<protein>
    <submittedName>
        <fullName evidence="3">Putative sec7 domain-containing protein</fullName>
    </submittedName>
</protein>
<dbReference type="Gene3D" id="1.10.1000.11">
    <property type="entry name" value="Arf Nucleotide-binding Site Opener,domain 2"/>
    <property type="match status" value="1"/>
</dbReference>
<dbReference type="InterPro" id="IPR035999">
    <property type="entry name" value="Sec7_dom_sf"/>
</dbReference>
<feature type="compositionally biased region" description="Basic and acidic residues" evidence="1">
    <location>
        <begin position="267"/>
        <end position="280"/>
    </location>
</feature>
<dbReference type="GeneID" id="19326106"/>
<feature type="region of interest" description="Disordered" evidence="1">
    <location>
        <begin position="44"/>
        <end position="64"/>
    </location>
</feature>
<gene>
    <name evidence="3" type="ORF">UCRPA7_554</name>
</gene>